<keyword evidence="9" id="KW-1185">Reference proteome</keyword>
<dbReference type="PANTHER" id="PTHR15549">
    <property type="entry name" value="PAIRED IMMUNOGLOBULIN-LIKE TYPE 2 RECEPTOR"/>
    <property type="match status" value="1"/>
</dbReference>
<feature type="compositionally biased region" description="Low complexity" evidence="5">
    <location>
        <begin position="230"/>
        <end position="239"/>
    </location>
</feature>
<feature type="signal peptide" evidence="7">
    <location>
        <begin position="1"/>
        <end position="20"/>
    </location>
</feature>
<dbReference type="AlphaFoldDB" id="A0A8K0S398"/>
<keyword evidence="4 6" id="KW-0472">Membrane</keyword>
<reference evidence="8" key="1">
    <citation type="journal article" date="2021" name="Nat. Commun.">
        <title>Genetic determinants of endophytism in the Arabidopsis root mycobiome.</title>
        <authorList>
            <person name="Mesny F."/>
            <person name="Miyauchi S."/>
            <person name="Thiergart T."/>
            <person name="Pickel B."/>
            <person name="Atanasova L."/>
            <person name="Karlsson M."/>
            <person name="Huettel B."/>
            <person name="Barry K.W."/>
            <person name="Haridas S."/>
            <person name="Chen C."/>
            <person name="Bauer D."/>
            <person name="Andreopoulos W."/>
            <person name="Pangilinan J."/>
            <person name="LaButti K."/>
            <person name="Riley R."/>
            <person name="Lipzen A."/>
            <person name="Clum A."/>
            <person name="Drula E."/>
            <person name="Henrissat B."/>
            <person name="Kohler A."/>
            <person name="Grigoriev I.V."/>
            <person name="Martin F.M."/>
            <person name="Hacquard S."/>
        </authorList>
    </citation>
    <scope>NUCLEOTIDE SEQUENCE</scope>
    <source>
        <strain evidence="8">MPI-SDFR-AT-0068</strain>
    </source>
</reference>
<name>A0A8K0S398_9HYPO</name>
<evidence type="ECO:0000256" key="3">
    <source>
        <dbReference type="ARBA" id="ARBA00022989"/>
    </source>
</evidence>
<keyword evidence="7" id="KW-0732">Signal</keyword>
<evidence type="ECO:0000256" key="5">
    <source>
        <dbReference type="SAM" id="MobiDB-lite"/>
    </source>
</evidence>
<evidence type="ECO:0000313" key="8">
    <source>
        <dbReference type="EMBL" id="KAH7252818.1"/>
    </source>
</evidence>
<comment type="subcellular location">
    <subcellularLocation>
        <location evidence="1">Membrane</location>
        <topology evidence="1">Single-pass membrane protein</topology>
    </subcellularLocation>
</comment>
<keyword evidence="3 6" id="KW-1133">Transmembrane helix</keyword>
<sequence length="270" mass="29062">MHPISILTLILSILANRCLCSTKFLRPPEWNLDVDGKAGFGQNIQYNVGETIQLLWETDLDKVELYLVQQIGSTKWDDRMLDASRTEWKAEWDVLGILEGNEDSVYRFALGDPHAGGLGFIARSQYFNVTAPKLETTTATTLQPSTTMQSISSTRAVTSATQPLLTSAATDQSSDSDADSNSDSGMSKGEIAGAAVGSTIGGLMLLGAVGWLMWRRLGGSKKDTDASVISQSHHQQSHSSETKAELPGDSALEVNPPGYARSPPGLYEAP</sequence>
<feature type="region of interest" description="Disordered" evidence="5">
    <location>
        <begin position="164"/>
        <end position="186"/>
    </location>
</feature>
<dbReference type="InterPro" id="IPR051694">
    <property type="entry name" value="Immunoregulatory_rcpt-like"/>
</dbReference>
<dbReference type="GO" id="GO:0071944">
    <property type="term" value="C:cell periphery"/>
    <property type="evidence" value="ECO:0007669"/>
    <property type="project" value="UniProtKB-ARBA"/>
</dbReference>
<evidence type="ECO:0000256" key="2">
    <source>
        <dbReference type="ARBA" id="ARBA00022692"/>
    </source>
</evidence>
<evidence type="ECO:0000313" key="9">
    <source>
        <dbReference type="Proteomes" id="UP000813427"/>
    </source>
</evidence>
<evidence type="ECO:0000256" key="4">
    <source>
        <dbReference type="ARBA" id="ARBA00023136"/>
    </source>
</evidence>
<organism evidence="8 9">
    <name type="scientific">Fusarium tricinctum</name>
    <dbReference type="NCBI Taxonomy" id="61284"/>
    <lineage>
        <taxon>Eukaryota</taxon>
        <taxon>Fungi</taxon>
        <taxon>Dikarya</taxon>
        <taxon>Ascomycota</taxon>
        <taxon>Pezizomycotina</taxon>
        <taxon>Sordariomycetes</taxon>
        <taxon>Hypocreomycetidae</taxon>
        <taxon>Hypocreales</taxon>
        <taxon>Nectriaceae</taxon>
        <taxon>Fusarium</taxon>
        <taxon>Fusarium tricinctum species complex</taxon>
    </lineage>
</organism>
<dbReference type="OrthoDB" id="5101659at2759"/>
<dbReference type="GO" id="GO:0016020">
    <property type="term" value="C:membrane"/>
    <property type="evidence" value="ECO:0007669"/>
    <property type="project" value="UniProtKB-SubCell"/>
</dbReference>
<feature type="transmembrane region" description="Helical" evidence="6">
    <location>
        <begin position="191"/>
        <end position="214"/>
    </location>
</feature>
<comment type="caution">
    <text evidence="8">The sequence shown here is derived from an EMBL/GenBank/DDBJ whole genome shotgun (WGS) entry which is preliminary data.</text>
</comment>
<proteinExistence type="predicted"/>
<feature type="chain" id="PRO_5035482400" evidence="7">
    <location>
        <begin position="21"/>
        <end position="270"/>
    </location>
</feature>
<feature type="region of interest" description="Disordered" evidence="5">
    <location>
        <begin position="225"/>
        <end position="270"/>
    </location>
</feature>
<protein>
    <submittedName>
        <fullName evidence="8">Uncharacterized protein</fullName>
    </submittedName>
</protein>
<dbReference type="Proteomes" id="UP000813427">
    <property type="component" value="Unassembled WGS sequence"/>
</dbReference>
<evidence type="ECO:0000256" key="6">
    <source>
        <dbReference type="SAM" id="Phobius"/>
    </source>
</evidence>
<evidence type="ECO:0000256" key="7">
    <source>
        <dbReference type="SAM" id="SignalP"/>
    </source>
</evidence>
<dbReference type="EMBL" id="JAGPXF010000003">
    <property type="protein sequence ID" value="KAH7252818.1"/>
    <property type="molecule type" value="Genomic_DNA"/>
</dbReference>
<accession>A0A8K0S398</accession>
<evidence type="ECO:0000256" key="1">
    <source>
        <dbReference type="ARBA" id="ARBA00004167"/>
    </source>
</evidence>
<gene>
    <name evidence="8" type="ORF">BKA59DRAFT_526352</name>
</gene>
<keyword evidence="2 6" id="KW-0812">Transmembrane</keyword>